<dbReference type="PANTHER" id="PTHR34216">
    <property type="match status" value="1"/>
</dbReference>
<evidence type="ECO:0000256" key="2">
    <source>
        <dbReference type="ARBA" id="ARBA00010973"/>
    </source>
</evidence>
<dbReference type="Pfam" id="PF01522">
    <property type="entry name" value="Polysacc_deac_1"/>
    <property type="match status" value="1"/>
</dbReference>
<comment type="caution">
    <text evidence="8">The sequence shown here is derived from an EMBL/GenBank/DDBJ whole genome shotgun (WGS) entry which is preliminary data.</text>
</comment>
<evidence type="ECO:0000256" key="5">
    <source>
        <dbReference type="ARBA" id="ARBA00032976"/>
    </source>
</evidence>
<dbReference type="Gene3D" id="3.20.20.370">
    <property type="entry name" value="Glycoside hydrolase/deacetylase"/>
    <property type="match status" value="1"/>
</dbReference>
<feature type="region of interest" description="Disordered" evidence="6">
    <location>
        <begin position="1"/>
        <end position="22"/>
    </location>
</feature>
<protein>
    <recommendedName>
        <fullName evidence="3">Chitooligosaccharide deacetylase</fullName>
    </recommendedName>
    <alternativeName>
        <fullName evidence="5">Nodulation protein B</fullName>
    </alternativeName>
</protein>
<dbReference type="InterPro" id="IPR002509">
    <property type="entry name" value="NODB_dom"/>
</dbReference>
<dbReference type="Proteomes" id="UP000265845">
    <property type="component" value="Unassembled WGS sequence"/>
</dbReference>
<evidence type="ECO:0000256" key="6">
    <source>
        <dbReference type="SAM" id="MobiDB-lite"/>
    </source>
</evidence>
<organism evidence="8 9">
    <name type="scientific">Henriciella algicola</name>
    <dbReference type="NCBI Taxonomy" id="1608422"/>
    <lineage>
        <taxon>Bacteria</taxon>
        <taxon>Pseudomonadati</taxon>
        <taxon>Pseudomonadota</taxon>
        <taxon>Alphaproteobacteria</taxon>
        <taxon>Hyphomonadales</taxon>
        <taxon>Hyphomonadaceae</taxon>
        <taxon>Henriciella</taxon>
    </lineage>
</organism>
<evidence type="ECO:0000313" key="8">
    <source>
        <dbReference type="EMBL" id="RIJ27775.1"/>
    </source>
</evidence>
<dbReference type="PANTHER" id="PTHR34216:SF11">
    <property type="entry name" value="CHITOOLIGOSACCHARIDE DEACETYLASE"/>
    <property type="match status" value="1"/>
</dbReference>
<evidence type="ECO:0000256" key="4">
    <source>
        <dbReference type="ARBA" id="ARBA00022729"/>
    </source>
</evidence>
<comment type="similarity">
    <text evidence="2">Belongs to the polysaccharide deacetylase family.</text>
</comment>
<evidence type="ECO:0000259" key="7">
    <source>
        <dbReference type="PROSITE" id="PS51677"/>
    </source>
</evidence>
<accession>A0A399RCX9</accession>
<evidence type="ECO:0000256" key="3">
    <source>
        <dbReference type="ARBA" id="ARBA00020071"/>
    </source>
</evidence>
<dbReference type="GO" id="GO:0016810">
    <property type="term" value="F:hydrolase activity, acting on carbon-nitrogen (but not peptide) bonds"/>
    <property type="evidence" value="ECO:0007669"/>
    <property type="project" value="InterPro"/>
</dbReference>
<dbReference type="GO" id="GO:0005975">
    <property type="term" value="P:carbohydrate metabolic process"/>
    <property type="evidence" value="ECO:0007669"/>
    <property type="project" value="InterPro"/>
</dbReference>
<comment type="function">
    <text evidence="1">Is involved in generating a small heat-stable compound (Nod), an acylated oligomer of N-acetylglucosamine, that stimulates mitosis in various plant protoplasts.</text>
</comment>
<reference evidence="8 9" key="1">
    <citation type="submission" date="2018-08" db="EMBL/GenBank/DDBJ databases">
        <title>Henriciella mobilis sp. nov., isolated from seawater.</title>
        <authorList>
            <person name="Cheng H."/>
            <person name="Wu Y.-H."/>
            <person name="Xu X.-W."/>
            <person name="Guo L.-L."/>
        </authorList>
    </citation>
    <scope>NUCLEOTIDE SEQUENCE [LARGE SCALE GENOMIC DNA]</scope>
    <source>
        <strain evidence="8 9">CCUG67844</strain>
    </source>
</reference>
<gene>
    <name evidence="8" type="ORF">D1222_15510</name>
</gene>
<keyword evidence="9" id="KW-1185">Reference proteome</keyword>
<dbReference type="InterPro" id="IPR011330">
    <property type="entry name" value="Glyco_hydro/deAcase_b/a-brl"/>
</dbReference>
<keyword evidence="4" id="KW-0732">Signal</keyword>
<proteinExistence type="inferred from homology"/>
<dbReference type="OrthoDB" id="2795102at2"/>
<evidence type="ECO:0000256" key="1">
    <source>
        <dbReference type="ARBA" id="ARBA00003236"/>
    </source>
</evidence>
<dbReference type="PROSITE" id="PS51677">
    <property type="entry name" value="NODB"/>
    <property type="match status" value="1"/>
</dbReference>
<dbReference type="EMBL" id="QWGA01000008">
    <property type="protein sequence ID" value="RIJ27775.1"/>
    <property type="molecule type" value="Genomic_DNA"/>
</dbReference>
<dbReference type="AlphaFoldDB" id="A0A399RCX9"/>
<evidence type="ECO:0000313" key="9">
    <source>
        <dbReference type="Proteomes" id="UP000265845"/>
    </source>
</evidence>
<feature type="domain" description="NodB homology" evidence="7">
    <location>
        <begin position="151"/>
        <end position="373"/>
    </location>
</feature>
<name>A0A399RCX9_9PROT</name>
<dbReference type="InterPro" id="IPR051398">
    <property type="entry name" value="Polysacch_Deacetylase"/>
</dbReference>
<dbReference type="SUPFAM" id="SSF88713">
    <property type="entry name" value="Glycoside hydrolase/deacetylase"/>
    <property type="match status" value="1"/>
</dbReference>
<sequence length="373" mass="40817">MGRRRLGPQCREGVSGPPHRQYRHASRFGRYRDAAAEIWQFGTEFRPADTAPSGRRKIDAAISNSPQIQKLTGPHCAAGSCASWRAISDASRWRAACMLEDLSGAGIFEGDTMTAATLSAYQPSDSLLAKVRRRAARFHRARPLNAAPHRTRICFTFDDFPKSAADTGAEILDEVGAKGCYYACTGMAGTSNHLGDLFDGRDLKALTAAGHEIGAHTQTHLDCSQAPASIVLADIDANLRNLVSMGHNEIVRQFAWPYGETRAELKPRLATRFDAVRGIHAGVNVKGSDLMQLTALELDADDSSIERAAAVIEASAHNPSWIFVFTHDVRNNHSRWGTSPEHFRRIVRLARDTGARLQTPSDALDAIIARHKN</sequence>